<dbReference type="InterPro" id="IPR029058">
    <property type="entry name" value="AB_hydrolase_fold"/>
</dbReference>
<evidence type="ECO:0000259" key="8">
    <source>
        <dbReference type="Pfam" id="PF02230"/>
    </source>
</evidence>
<evidence type="ECO:0000256" key="4">
    <source>
        <dbReference type="ARBA" id="ARBA00022729"/>
    </source>
</evidence>
<keyword evidence="6" id="KW-0119">Carbohydrate metabolism</keyword>
<feature type="domain" description="Phospholipase/carboxylesterase/thioesterase" evidence="8">
    <location>
        <begin position="117"/>
        <end position="221"/>
    </location>
</feature>
<evidence type="ECO:0000313" key="9">
    <source>
        <dbReference type="EMBL" id="QSX35676.1"/>
    </source>
</evidence>
<dbReference type="PROSITE" id="PS51257">
    <property type="entry name" value="PROKAR_LIPOPROTEIN"/>
    <property type="match status" value="1"/>
</dbReference>
<evidence type="ECO:0000256" key="7">
    <source>
        <dbReference type="ARBA" id="ARBA00023326"/>
    </source>
</evidence>
<evidence type="ECO:0000256" key="3">
    <source>
        <dbReference type="ARBA" id="ARBA00022651"/>
    </source>
</evidence>
<dbReference type="EMBL" id="CP071502">
    <property type="protein sequence ID" value="QSX35676.1"/>
    <property type="molecule type" value="Genomic_DNA"/>
</dbReference>
<dbReference type="RefSeq" id="WP_207379163.1">
    <property type="nucleotide sequence ID" value="NZ_CP071502.1"/>
</dbReference>
<keyword evidence="4" id="KW-0732">Signal</keyword>
<reference evidence="9 10" key="1">
    <citation type="submission" date="2021-03" db="EMBL/GenBank/DDBJ databases">
        <title>Novel species identification of genus Shewanella.</title>
        <authorList>
            <person name="Liu G."/>
            <person name="Zhang Q."/>
        </authorList>
    </citation>
    <scope>NUCLEOTIDE SEQUENCE [LARGE SCALE GENOMIC DNA]</scope>
    <source>
        <strain evidence="9 10">FJAT-52962</strain>
    </source>
</reference>
<organism evidence="9 10">
    <name type="scientific">Shewanella sedimentimangrovi</name>
    <dbReference type="NCBI Taxonomy" id="2814293"/>
    <lineage>
        <taxon>Bacteria</taxon>
        <taxon>Pseudomonadati</taxon>
        <taxon>Pseudomonadota</taxon>
        <taxon>Gammaproteobacteria</taxon>
        <taxon>Alteromonadales</taxon>
        <taxon>Shewanellaceae</taxon>
        <taxon>Shewanella</taxon>
    </lineage>
</organism>
<keyword evidence="7" id="KW-0624">Polysaccharide degradation</keyword>
<dbReference type="Proteomes" id="UP000663207">
    <property type="component" value="Chromosome"/>
</dbReference>
<dbReference type="PANTHER" id="PTHR38050:SF2">
    <property type="entry name" value="FERULOYL ESTERASE C-RELATED"/>
    <property type="match status" value="1"/>
</dbReference>
<keyword evidence="10" id="KW-1185">Reference proteome</keyword>
<keyword evidence="3" id="KW-0858">Xylan degradation</keyword>
<sequence length="301" mass="32887">MHFLSKGYMNYWLRIIPFGIVFGLVGCGGEDTKETVKPVIQENRCAGSVLDEDSLCVNVGQREAILYKPANKTGNQGIALFLHGAPGHAKKVMGIFGAKTIADKYNLVALAPKGNGSAYEWDSENQARANSNKDTAFIIELLTRVKAEHNITSDNLYVFGYSAGGFMGYTLACEIPESITGMVSLAGQFRGAFDSCSTSTPVQIHHLHSRFDQDVPYVGREAGMVQSVDDTIAFWVDKNACSGQTKKSEYPGVTTDSKFSSSLSYQDCMENVTLTILDQVPHEASYLPEKLQAIISDVFHN</sequence>
<dbReference type="Pfam" id="PF02230">
    <property type="entry name" value="Abhydrolase_2"/>
    <property type="match status" value="1"/>
</dbReference>
<evidence type="ECO:0000313" key="10">
    <source>
        <dbReference type="Proteomes" id="UP000663207"/>
    </source>
</evidence>
<evidence type="ECO:0000256" key="2">
    <source>
        <dbReference type="ARBA" id="ARBA00022525"/>
    </source>
</evidence>
<evidence type="ECO:0000256" key="1">
    <source>
        <dbReference type="ARBA" id="ARBA00004613"/>
    </source>
</evidence>
<evidence type="ECO:0000256" key="6">
    <source>
        <dbReference type="ARBA" id="ARBA00023277"/>
    </source>
</evidence>
<dbReference type="InterPro" id="IPR043595">
    <property type="entry name" value="FaeB/C/D"/>
</dbReference>
<dbReference type="GO" id="GO:0016787">
    <property type="term" value="F:hydrolase activity"/>
    <property type="evidence" value="ECO:0007669"/>
    <property type="project" value="UniProtKB-KW"/>
</dbReference>
<evidence type="ECO:0000256" key="5">
    <source>
        <dbReference type="ARBA" id="ARBA00022801"/>
    </source>
</evidence>
<keyword evidence="5 9" id="KW-0378">Hydrolase</keyword>
<keyword evidence="2" id="KW-0964">Secreted</keyword>
<dbReference type="Gene3D" id="3.40.50.1820">
    <property type="entry name" value="alpha/beta hydrolase"/>
    <property type="match status" value="1"/>
</dbReference>
<accession>A0ABX7QYI1</accession>
<proteinExistence type="predicted"/>
<gene>
    <name evidence="9" type="ORF">JYB85_09750</name>
</gene>
<comment type="subcellular location">
    <subcellularLocation>
        <location evidence="1">Secreted</location>
    </subcellularLocation>
</comment>
<dbReference type="SUPFAM" id="SSF53474">
    <property type="entry name" value="alpha/beta-Hydrolases"/>
    <property type="match status" value="1"/>
</dbReference>
<name>A0ABX7QYI1_9GAMM</name>
<dbReference type="PANTHER" id="PTHR38050">
    <property type="match status" value="1"/>
</dbReference>
<dbReference type="InterPro" id="IPR003140">
    <property type="entry name" value="PLipase/COase/thioEstase"/>
</dbReference>
<protein>
    <submittedName>
        <fullName evidence="9">Alpha/beta fold hydrolase</fullName>
    </submittedName>
</protein>